<evidence type="ECO:0008006" key="4">
    <source>
        <dbReference type="Google" id="ProtNLM"/>
    </source>
</evidence>
<feature type="transmembrane region" description="Helical" evidence="1">
    <location>
        <begin position="7"/>
        <end position="35"/>
    </location>
</feature>
<keyword evidence="1" id="KW-0812">Transmembrane</keyword>
<keyword evidence="1" id="KW-0472">Membrane</keyword>
<gene>
    <name evidence="2" type="ORF">DLD82_00410</name>
</gene>
<dbReference type="AlphaFoldDB" id="A0A2V2NIQ1"/>
<evidence type="ECO:0000313" key="3">
    <source>
        <dbReference type="Proteomes" id="UP000245934"/>
    </source>
</evidence>
<protein>
    <recommendedName>
        <fullName evidence="4">DUF2953 domain-containing protein</fullName>
    </recommendedName>
</protein>
<keyword evidence="3" id="KW-1185">Reference proteome</keyword>
<dbReference type="OrthoDB" id="148205at2157"/>
<name>A0A2V2NIQ1_9EURY</name>
<accession>A0A2V2NIQ1</accession>
<evidence type="ECO:0000256" key="1">
    <source>
        <dbReference type="SAM" id="Phobius"/>
    </source>
</evidence>
<organism evidence="2 3">
    <name type="scientific">Methanospirillum stamsii</name>
    <dbReference type="NCBI Taxonomy" id="1277351"/>
    <lineage>
        <taxon>Archaea</taxon>
        <taxon>Methanobacteriati</taxon>
        <taxon>Methanobacteriota</taxon>
        <taxon>Stenosarchaea group</taxon>
        <taxon>Methanomicrobia</taxon>
        <taxon>Methanomicrobiales</taxon>
        <taxon>Methanospirillaceae</taxon>
        <taxon>Methanospirillum</taxon>
    </lineage>
</organism>
<evidence type="ECO:0000313" key="2">
    <source>
        <dbReference type="EMBL" id="PWR76307.1"/>
    </source>
</evidence>
<dbReference type="Pfam" id="PF11167">
    <property type="entry name" value="DUF2953"/>
    <property type="match status" value="1"/>
</dbReference>
<dbReference type="Proteomes" id="UP000245934">
    <property type="component" value="Unassembled WGS sequence"/>
</dbReference>
<proteinExistence type="predicted"/>
<dbReference type="EMBL" id="QGMZ01000001">
    <property type="protein sequence ID" value="PWR76307.1"/>
    <property type="molecule type" value="Genomic_DNA"/>
</dbReference>
<sequence length="216" mass="24524">MIQTTGAILIPVGIVFFFIFIFWFLFTIPIALSLFFSRDNLHLAGNVAIKFGVIRFILPINRSMEGTIEFFSKPLWSFPVSSPEVPEKEEKSETSMFDNSVGDVIDWLPLFIRYIRRIIRFISIDRLSCHVCFGCGDPFTTGITYGYIQAFVPILGQKGHDISIFPDFEKPALRGEVGMNILIRTPVSLIIFACRLFIPAIIRTRVNGKSDEKCLS</sequence>
<keyword evidence="1" id="KW-1133">Transmembrane helix</keyword>
<comment type="caution">
    <text evidence="2">The sequence shown here is derived from an EMBL/GenBank/DDBJ whole genome shotgun (WGS) entry which is preliminary data.</text>
</comment>
<dbReference type="RefSeq" id="WP_109939126.1">
    <property type="nucleotide sequence ID" value="NZ_CP176366.1"/>
</dbReference>
<reference evidence="2 3" key="1">
    <citation type="submission" date="2018-05" db="EMBL/GenBank/DDBJ databases">
        <title>Draft genome of Methanospirillum stamsii Pt1.</title>
        <authorList>
            <person name="Dueholm M.S."/>
            <person name="Nielsen P.H."/>
            <person name="Bakmann L.F."/>
            <person name="Otzen D.E."/>
        </authorList>
    </citation>
    <scope>NUCLEOTIDE SEQUENCE [LARGE SCALE GENOMIC DNA]</scope>
    <source>
        <strain evidence="2 3">Pt1</strain>
    </source>
</reference>
<dbReference type="GeneID" id="97610354"/>
<dbReference type="InterPro" id="IPR021338">
    <property type="entry name" value="DUF2953"/>
</dbReference>